<dbReference type="PANTHER" id="PTHR43072:SF8">
    <property type="entry name" value="ACYLTRANSFERASE FABY-RELATED"/>
    <property type="match status" value="1"/>
</dbReference>
<dbReference type="EMBL" id="CP015267">
    <property type="protein sequence ID" value="ASL12583.1"/>
    <property type="molecule type" value="Genomic_DNA"/>
</dbReference>
<dbReference type="PROSITE" id="PS51186">
    <property type="entry name" value="GNAT"/>
    <property type="match status" value="1"/>
</dbReference>
<feature type="domain" description="N-acetyltransferase" evidence="1">
    <location>
        <begin position="3"/>
        <end position="165"/>
    </location>
</feature>
<keyword evidence="2" id="KW-0808">Transferase</keyword>
<reference evidence="2 3" key="1">
    <citation type="journal article" date="2017" name="Lancet Infect. Dis.">
        <title>Global outbreak of severe Mycobacterium chimaera disease after cardiac surgery: a molecular epidemiological study.</title>
        <authorList>
            <person name="van Ingen J."/>
            <person name="Kohl T."/>
            <person name="Kranzer K."/>
            <person name="Hasse B."/>
            <person name="Keller P."/>
            <person name="Szafranska A."/>
            <person name="Hillemann D."/>
            <person name="Chand M."/>
            <person name="Schreiber P."/>
            <person name="Sommerstein R."/>
            <person name="Berger C."/>
            <person name="Genoni M."/>
            <person name="Ruegg C."/>
            <person name="Troillet N."/>
            <person name="Widmer A.F."/>
            <person name="Becker S.L."/>
            <person name="Herrmann M."/>
            <person name="Eckmanns T."/>
            <person name="Haller S."/>
            <person name="Hoeller C."/>
            <person name="Debast S.B."/>
            <person name="Wolfhagen M.J."/>
            <person name="Hopman J."/>
            <person name="Kluytmans J."/>
            <person name="Langelaar M."/>
            <person name="Notermans D.W."/>
            <person name="ten Oever J."/>
            <person name="van den Barselaar P."/>
            <person name="Vonk A.B.A."/>
            <person name="Vos M.C."/>
            <person name="Ahmed N."/>
            <person name="Brown T."/>
            <person name="Crook D."/>
            <person name="Lamagni T."/>
            <person name="Phin N."/>
            <person name="Smith E.G."/>
            <person name="Zambon M."/>
            <person name="Serr A."/>
            <person name="Goetting T."/>
            <person name="Ebner W."/>
            <person name="Thuermer A."/>
            <person name="Utpatel C."/>
            <person name="Sproer C."/>
            <person name="Bunk B."/>
            <person name="Nubel U."/>
            <person name="Bloemberg G."/>
            <person name="Bottger E."/>
            <person name="Niemann S."/>
            <person name="Wagner D."/>
            <person name="Sax H."/>
        </authorList>
    </citation>
    <scope>NUCLEOTIDE SEQUENCE [LARGE SCALE GENOMIC DNA]</scope>
    <source>
        <strain evidence="2 3">ZUERICH-2</strain>
    </source>
</reference>
<dbReference type="GO" id="GO:0016747">
    <property type="term" value="F:acyltransferase activity, transferring groups other than amino-acyl groups"/>
    <property type="evidence" value="ECO:0007669"/>
    <property type="project" value="InterPro"/>
</dbReference>
<evidence type="ECO:0000259" key="1">
    <source>
        <dbReference type="PROSITE" id="PS51186"/>
    </source>
</evidence>
<dbReference type="AlphaFoldDB" id="A0A7U5RS90"/>
<organism evidence="2 3">
    <name type="scientific">Mycobacterium intracellulare subsp. chimaera</name>
    <dbReference type="NCBI Taxonomy" id="222805"/>
    <lineage>
        <taxon>Bacteria</taxon>
        <taxon>Bacillati</taxon>
        <taxon>Actinomycetota</taxon>
        <taxon>Actinomycetes</taxon>
        <taxon>Mycobacteriales</taxon>
        <taxon>Mycobacteriaceae</taxon>
        <taxon>Mycobacterium</taxon>
        <taxon>Mycobacterium avium complex (MAC)</taxon>
    </lineage>
</organism>
<evidence type="ECO:0000313" key="2">
    <source>
        <dbReference type="EMBL" id="ASL12583.1"/>
    </source>
</evidence>
<name>A0A7U5RS90_MYCIT</name>
<proteinExistence type="predicted"/>
<dbReference type="NCBIfam" id="NF040504">
    <property type="entry name" value="resist_ArsN1b"/>
    <property type="match status" value="1"/>
</dbReference>
<dbReference type="Proteomes" id="UP000198286">
    <property type="component" value="Chromosome"/>
</dbReference>
<evidence type="ECO:0000313" key="3">
    <source>
        <dbReference type="Proteomes" id="UP000198286"/>
    </source>
</evidence>
<dbReference type="Gene3D" id="3.40.630.30">
    <property type="match status" value="1"/>
</dbReference>
<gene>
    <name evidence="2" type="ORF">MYCOZU2_00111</name>
</gene>
<dbReference type="PANTHER" id="PTHR43072">
    <property type="entry name" value="N-ACETYLTRANSFERASE"/>
    <property type="match status" value="1"/>
</dbReference>
<dbReference type="Pfam" id="PF13420">
    <property type="entry name" value="Acetyltransf_4"/>
    <property type="match status" value="1"/>
</dbReference>
<dbReference type="InterPro" id="IPR000182">
    <property type="entry name" value="GNAT_dom"/>
</dbReference>
<dbReference type="InterPro" id="IPR016181">
    <property type="entry name" value="Acyl_CoA_acyltransferase"/>
</dbReference>
<accession>A0A7U5RS90</accession>
<sequence>MVVRLRIATPEDAGAIADIYLPYVRDTAVSFETVAPSVQEMRSRMTTTLATLPWLVVADSRGPKGYAYASPHRSRDAYRWCVDVSVYLDTSVQGRGHGRRIYTALLNVLVAQGYIHAYAGITLPNAASVGLHEALGFTPVGVFRDVGFKRQRWWDVGWWHRRLADPPASPREPRPWPELADRAVDSALEGNGSPRESSPP</sequence>
<protein>
    <submittedName>
        <fullName evidence="2">Phosphinothricin N-acetyltransferase</fullName>
    </submittedName>
</protein>
<dbReference type="SUPFAM" id="SSF55729">
    <property type="entry name" value="Acyl-CoA N-acyltransferases (Nat)"/>
    <property type="match status" value="1"/>
</dbReference>